<protein>
    <submittedName>
        <fullName evidence="1">Uncharacterized protein</fullName>
    </submittedName>
</protein>
<evidence type="ECO:0000313" key="2">
    <source>
        <dbReference type="Proteomes" id="UP000008738"/>
    </source>
</evidence>
<proteinExistence type="predicted"/>
<organism evidence="1 2">
    <name type="scientific">Mesomycoplasma hyorhinis (strain MCLD)</name>
    <name type="common">Mycoplasma hyorhinis</name>
    <dbReference type="NCBI Taxonomy" id="936139"/>
    <lineage>
        <taxon>Bacteria</taxon>
        <taxon>Bacillati</taxon>
        <taxon>Mycoplasmatota</taxon>
        <taxon>Mycoplasmoidales</taxon>
        <taxon>Metamycoplasmataceae</taxon>
        <taxon>Mesomycoplasma</taxon>
    </lineage>
</organism>
<gene>
    <name evidence="1" type="ordered locus">SRH_03040</name>
</gene>
<reference evidence="1 2" key="1">
    <citation type="journal article" date="2011" name="J. Bacteriol.">
        <title>Genome analysis of a Mycoplasma hyorhinis strain derived from a primary human melanoma cell line.</title>
        <authorList>
            <person name="Kornspan J.D."/>
            <person name="Lysnyansky I."/>
            <person name="Kahan T."/>
            <person name="Herrmann R."/>
            <person name="Rottem S."/>
            <person name="Nir-Paz R."/>
        </authorList>
    </citation>
    <scope>NUCLEOTIDE SEQUENCE [LARGE SCALE GENOMIC DNA]</scope>
    <source>
        <strain evidence="1 2">MCLD</strain>
    </source>
</reference>
<dbReference type="EMBL" id="CP002669">
    <property type="protein sequence ID" value="AEC46150.1"/>
    <property type="molecule type" value="Genomic_DNA"/>
</dbReference>
<keyword evidence="2" id="KW-1185">Reference proteome</keyword>
<sequence>MSNKKKIKKKRCYISLFFNFIFINKEEKEGNLIQN</sequence>
<accession>A0ABM5M6M9</accession>
<dbReference type="Proteomes" id="UP000008738">
    <property type="component" value="Chromosome"/>
</dbReference>
<name>A0ABM5M6M9_MESHM</name>
<evidence type="ECO:0000313" key="1">
    <source>
        <dbReference type="EMBL" id="AEC46150.1"/>
    </source>
</evidence>